<dbReference type="PANTHER" id="PTHR43312:SF1">
    <property type="entry name" value="NADP-DEPENDENT OXIDOREDUCTASE DOMAIN-CONTAINING PROTEIN"/>
    <property type="match status" value="1"/>
</dbReference>
<dbReference type="AlphaFoldDB" id="A0A2R4WZL8"/>
<dbReference type="GeneID" id="36511714"/>
<proteinExistence type="predicted"/>
<feature type="compositionally biased region" description="Basic and acidic residues" evidence="1">
    <location>
        <begin position="283"/>
        <end position="292"/>
    </location>
</feature>
<dbReference type="SUPFAM" id="SSF51430">
    <property type="entry name" value="NAD(P)-linked oxidoreductase"/>
    <property type="match status" value="1"/>
</dbReference>
<dbReference type="InterPro" id="IPR053135">
    <property type="entry name" value="AKR2_Oxidoreductase"/>
</dbReference>
<dbReference type="InterPro" id="IPR036812">
    <property type="entry name" value="NAD(P)_OxRdtase_dom_sf"/>
</dbReference>
<organism evidence="3 4">
    <name type="scientific">Halococcoides cellulosivorans</name>
    <dbReference type="NCBI Taxonomy" id="1679096"/>
    <lineage>
        <taxon>Archaea</taxon>
        <taxon>Methanobacteriati</taxon>
        <taxon>Methanobacteriota</taxon>
        <taxon>Stenosarchaea group</taxon>
        <taxon>Halobacteria</taxon>
        <taxon>Halobacteriales</taxon>
        <taxon>Haloarculaceae</taxon>
        <taxon>Halococcoides</taxon>
    </lineage>
</organism>
<dbReference type="CDD" id="cd19100">
    <property type="entry name" value="AKR_unchar"/>
    <property type="match status" value="1"/>
</dbReference>
<sequence length="301" mass="32913">METRPLGETGQESSILTFGAIALDPLEQSDATAMVEDVLAAGVNHVDVAPTYGTAESKLAPALADHRDEIFLAAKTQERTYNGFWGELHVTLDRLGADSLDLFQFHAVTSDRELDAITGGYSPEMAQDGHDPGALAAARDAKERGLIDNIGLTSHGDPSLIHRALSRMPGLDTVMFPLNPTLDARRGPQHDYRSVLKRAKRSGIGTIAIKAFAKGEWDSDLKKSERPYHTWYDPYDEAGEIADCLTYTLTDGPDTIVNAGDPELVAPILEAAREFEPMDEADREALREERVDQNSPVPKPY</sequence>
<protein>
    <submittedName>
        <fullName evidence="3">Oxidoreductase</fullName>
    </submittedName>
</protein>
<dbReference type="EMBL" id="CP028858">
    <property type="protein sequence ID" value="AWB26996.1"/>
    <property type="molecule type" value="Genomic_DNA"/>
</dbReference>
<evidence type="ECO:0000313" key="4">
    <source>
        <dbReference type="Proteomes" id="UP000244727"/>
    </source>
</evidence>
<gene>
    <name evidence="3" type="ORF">HARCEL1_04365</name>
</gene>
<dbReference type="PANTHER" id="PTHR43312">
    <property type="entry name" value="D-THREO-ALDOSE 1-DEHYDROGENASE"/>
    <property type="match status" value="1"/>
</dbReference>
<dbReference type="Gene3D" id="3.20.20.100">
    <property type="entry name" value="NADP-dependent oxidoreductase domain"/>
    <property type="match status" value="1"/>
</dbReference>
<keyword evidence="4" id="KW-1185">Reference proteome</keyword>
<accession>A0A2R4WZL8</accession>
<feature type="region of interest" description="Disordered" evidence="1">
    <location>
        <begin position="278"/>
        <end position="301"/>
    </location>
</feature>
<evidence type="ECO:0000259" key="2">
    <source>
        <dbReference type="Pfam" id="PF00248"/>
    </source>
</evidence>
<reference evidence="3 4" key="1">
    <citation type="submission" date="2018-04" db="EMBL/GenBank/DDBJ databases">
        <title>Halococcoides cellulosivorans gen. nov., sp. nov., an extremely halophilic cellulose-utilizing haloarchaeon from hypersaline lakes.</title>
        <authorList>
            <person name="Sorokin D.Y."/>
            <person name="Toshchakov S.V."/>
            <person name="Samarov N.I."/>
            <person name="Korzhenkov A."/>
            <person name="Kublanov I.V."/>
        </authorList>
    </citation>
    <scope>NUCLEOTIDE SEQUENCE [LARGE SCALE GENOMIC DNA]</scope>
    <source>
        <strain evidence="3 4">HArcel1</strain>
    </source>
</reference>
<feature type="domain" description="NADP-dependent oxidoreductase" evidence="2">
    <location>
        <begin position="16"/>
        <end position="218"/>
    </location>
</feature>
<dbReference type="RefSeq" id="WP_108381365.1">
    <property type="nucleotide sequence ID" value="NZ_CP028858.1"/>
</dbReference>
<dbReference type="InterPro" id="IPR023210">
    <property type="entry name" value="NADP_OxRdtase_dom"/>
</dbReference>
<evidence type="ECO:0000313" key="3">
    <source>
        <dbReference type="EMBL" id="AWB26996.1"/>
    </source>
</evidence>
<evidence type="ECO:0000256" key="1">
    <source>
        <dbReference type="SAM" id="MobiDB-lite"/>
    </source>
</evidence>
<dbReference type="KEGG" id="harc:HARCEL1_04365"/>
<name>A0A2R4WZL8_9EURY</name>
<dbReference type="Proteomes" id="UP000244727">
    <property type="component" value="Chromosome"/>
</dbReference>
<dbReference type="Pfam" id="PF00248">
    <property type="entry name" value="Aldo_ket_red"/>
    <property type="match status" value="1"/>
</dbReference>